<dbReference type="AlphaFoldDB" id="A0A1H1Q600"/>
<organism evidence="1 2">
    <name type="scientific">Halopseudomonas litoralis</name>
    <dbReference type="NCBI Taxonomy" id="797277"/>
    <lineage>
        <taxon>Bacteria</taxon>
        <taxon>Pseudomonadati</taxon>
        <taxon>Pseudomonadota</taxon>
        <taxon>Gammaproteobacteria</taxon>
        <taxon>Pseudomonadales</taxon>
        <taxon>Pseudomonadaceae</taxon>
        <taxon>Halopseudomonas</taxon>
    </lineage>
</organism>
<evidence type="ECO:0000313" key="1">
    <source>
        <dbReference type="EMBL" id="SDS18697.1"/>
    </source>
</evidence>
<dbReference type="EMBL" id="LT629748">
    <property type="protein sequence ID" value="SDS18697.1"/>
    <property type="molecule type" value="Genomic_DNA"/>
</dbReference>
<keyword evidence="2" id="KW-1185">Reference proteome</keyword>
<dbReference type="Proteomes" id="UP000243426">
    <property type="component" value="Chromosome I"/>
</dbReference>
<dbReference type="Pfam" id="PF11185">
    <property type="entry name" value="DUF2971"/>
    <property type="match status" value="1"/>
</dbReference>
<gene>
    <name evidence="1" type="ORF">SAMN05216198_1388</name>
</gene>
<sequence>MASKSRQKNLYRIMDFSRVVQIFEKEEIYFAKPSTWDDPYEQRIRHAKDHAVFAQCWGERPISDAMWRIYSQNGMGVRISTTVDKLTGVMKVACKAHGYKRRLAKVEYKTQREIDEITRGIAAELRDAFDIGRATDALYNKRDAFSHEAEWRATLFTPEASRDVEKKGVSVRLDPHDFIDRILLDPRAPEELVKAFRFYFKNKLNFKGRIGRSVLYKAPNPYVVEDNAVSVDDL</sequence>
<name>A0A1H1Q600_9GAMM</name>
<evidence type="ECO:0000313" key="2">
    <source>
        <dbReference type="Proteomes" id="UP000243426"/>
    </source>
</evidence>
<protein>
    <recommendedName>
        <fullName evidence="3">DUF2971 domain-containing protein</fullName>
    </recommendedName>
</protein>
<reference evidence="2" key="1">
    <citation type="submission" date="2016-10" db="EMBL/GenBank/DDBJ databases">
        <authorList>
            <person name="Varghese N."/>
            <person name="Submissions S."/>
        </authorList>
    </citation>
    <scope>NUCLEOTIDE SEQUENCE [LARGE SCALE GENOMIC DNA]</scope>
    <source>
        <strain evidence="2">2SM5</strain>
    </source>
</reference>
<proteinExistence type="predicted"/>
<dbReference type="InterPro" id="IPR021352">
    <property type="entry name" value="DUF2971"/>
</dbReference>
<dbReference type="OrthoDB" id="7852032at2"/>
<accession>A0A1H1Q600</accession>
<dbReference type="RefSeq" id="WP_090272639.1">
    <property type="nucleotide sequence ID" value="NZ_LT629748.1"/>
</dbReference>
<evidence type="ECO:0008006" key="3">
    <source>
        <dbReference type="Google" id="ProtNLM"/>
    </source>
</evidence>